<dbReference type="KEGG" id="mseb:RE474_07180"/>
<dbReference type="InterPro" id="IPR003661">
    <property type="entry name" value="HisK_dim/P_dom"/>
</dbReference>
<dbReference type="InterPro" id="IPR000700">
    <property type="entry name" value="PAS-assoc_C"/>
</dbReference>
<keyword evidence="8" id="KW-1133">Transmembrane helix</keyword>
<dbReference type="InterPro" id="IPR000014">
    <property type="entry name" value="PAS"/>
</dbReference>
<sequence>MSALERAFLSTKHIIVFSFFFGILSWIIDGLLDTTFFSERTFVDSLIFGLSTHEIYMRISMFFIILIFGMIVSLFVHRMQEMNNVIENEKIKSHKIMDILPMIILFLDTEGNVSCVNKKILELTGYEEVRISGNKWLDLLFPEEYRSEVLPYWDKFVSGEIDSVTGLEFPIICADGSRKHVLWNAVSFIDDNGRFAGITISGEDITDRKIAEKALLMDESRLEALIELSQYSDSTIEEILDFSLEKAVNLTESSVGYVGFVNEAEETFSMYSWSEITEAGYEIKTVNMDCNIDVDNLWGIIVKQRKPLISNNYPDDSPIKKGSPAGHVNIRNYLCIPISDSGNIVMIASVGNKNGNYDSSDIRQITLLMEGTWKIIQRRENEEQIKSYAREVAEYNKELESLDRMKDEFMANITHELKTPLIPIKGYSELLFEGHLGSLDEDQKKGIGVILQNADRLHKLIDSLLYMQNIHSGNIQYHLDSVDIVNVLDNVIDKVLTFKDKGPELKTEYSSPLPFICGNSTYLKQVFSHILENALKFTPPDGLITVVASHEDKNIRIIVRDTGIGISKDEMPHIFKRFYQVDGSLTRRYGGNGLGLYLCKSVVEAHGGSIYAVSEVGKGTEIHVLLPIIEE</sequence>
<evidence type="ECO:0000256" key="6">
    <source>
        <dbReference type="ARBA" id="ARBA00023012"/>
    </source>
</evidence>
<dbReference type="SMART" id="SM00388">
    <property type="entry name" value="HisKA"/>
    <property type="match status" value="1"/>
</dbReference>
<dbReference type="PANTHER" id="PTHR43711">
    <property type="entry name" value="TWO-COMPONENT HISTIDINE KINASE"/>
    <property type="match status" value="1"/>
</dbReference>
<keyword evidence="8" id="KW-0812">Transmembrane</keyword>
<keyword evidence="12" id="KW-0067">ATP-binding</keyword>
<evidence type="ECO:0000259" key="11">
    <source>
        <dbReference type="PROSITE" id="PS50113"/>
    </source>
</evidence>
<keyword evidence="12" id="KW-0547">Nucleotide-binding</keyword>
<dbReference type="InterPro" id="IPR035965">
    <property type="entry name" value="PAS-like_dom_sf"/>
</dbReference>
<evidence type="ECO:0000256" key="3">
    <source>
        <dbReference type="ARBA" id="ARBA00022553"/>
    </source>
</evidence>
<evidence type="ECO:0000256" key="5">
    <source>
        <dbReference type="ARBA" id="ARBA00022777"/>
    </source>
</evidence>
<organism evidence="12 13">
    <name type="scientific">Methanolobus sediminis</name>
    <dbReference type="NCBI Taxonomy" id="3072978"/>
    <lineage>
        <taxon>Archaea</taxon>
        <taxon>Methanobacteriati</taxon>
        <taxon>Methanobacteriota</taxon>
        <taxon>Stenosarchaea group</taxon>
        <taxon>Methanomicrobia</taxon>
        <taxon>Methanosarcinales</taxon>
        <taxon>Methanosarcinaceae</taxon>
        <taxon>Methanolobus</taxon>
    </lineage>
</organism>
<dbReference type="Pfam" id="PF00512">
    <property type="entry name" value="HisKA"/>
    <property type="match status" value="1"/>
</dbReference>
<feature type="coiled-coil region" evidence="7">
    <location>
        <begin position="378"/>
        <end position="412"/>
    </location>
</feature>
<dbReference type="FunFam" id="3.30.565.10:FF:000006">
    <property type="entry name" value="Sensor histidine kinase WalK"/>
    <property type="match status" value="1"/>
</dbReference>
<comment type="catalytic activity">
    <reaction evidence="1">
        <text>ATP + protein L-histidine = ADP + protein N-phospho-L-histidine.</text>
        <dbReference type="EC" id="2.7.13.3"/>
    </reaction>
</comment>
<reference evidence="12 13" key="1">
    <citation type="submission" date="2023-08" db="EMBL/GenBank/DDBJ databases">
        <title>Methanolobus mangrovi sp. nov. and Methanolobus sediminis sp. nov, two novel methylotrophic methanogens isolated from mangrove sediments in China.</title>
        <authorList>
            <person name="Zhou J."/>
        </authorList>
    </citation>
    <scope>NUCLEOTIDE SEQUENCE [LARGE SCALE GENOMIC DNA]</scope>
    <source>
        <strain evidence="12 13">FTZ6</strain>
    </source>
</reference>
<dbReference type="Gene3D" id="3.30.565.10">
    <property type="entry name" value="Histidine kinase-like ATPase, C-terminal domain"/>
    <property type="match status" value="1"/>
</dbReference>
<evidence type="ECO:0000313" key="12">
    <source>
        <dbReference type="EMBL" id="WMW23887.1"/>
    </source>
</evidence>
<evidence type="ECO:0000256" key="1">
    <source>
        <dbReference type="ARBA" id="ARBA00000085"/>
    </source>
</evidence>
<keyword evidence="8" id="KW-0472">Membrane</keyword>
<dbReference type="InterPro" id="IPR013656">
    <property type="entry name" value="PAS_4"/>
</dbReference>
<protein>
    <recommendedName>
        <fullName evidence="2">histidine kinase</fullName>
        <ecNumber evidence="2">2.7.13.3</ecNumber>
    </recommendedName>
</protein>
<dbReference type="Pfam" id="PF13185">
    <property type="entry name" value="GAF_2"/>
    <property type="match status" value="1"/>
</dbReference>
<dbReference type="SUPFAM" id="SSF55785">
    <property type="entry name" value="PYP-like sensor domain (PAS domain)"/>
    <property type="match status" value="1"/>
</dbReference>
<dbReference type="Pfam" id="PF08448">
    <property type="entry name" value="PAS_4"/>
    <property type="match status" value="1"/>
</dbReference>
<dbReference type="Pfam" id="PF02518">
    <property type="entry name" value="HATPase_c"/>
    <property type="match status" value="1"/>
</dbReference>
<evidence type="ECO:0000259" key="9">
    <source>
        <dbReference type="PROSITE" id="PS50109"/>
    </source>
</evidence>
<feature type="transmembrane region" description="Helical" evidence="8">
    <location>
        <begin position="55"/>
        <end position="76"/>
    </location>
</feature>
<dbReference type="Gene3D" id="1.10.287.130">
    <property type="match status" value="1"/>
</dbReference>
<dbReference type="EMBL" id="CP133592">
    <property type="protein sequence ID" value="WMW23887.1"/>
    <property type="molecule type" value="Genomic_DNA"/>
</dbReference>
<evidence type="ECO:0000313" key="13">
    <source>
        <dbReference type="Proteomes" id="UP001182908"/>
    </source>
</evidence>
<feature type="domain" description="PAS" evidence="10">
    <location>
        <begin position="95"/>
        <end position="144"/>
    </location>
</feature>
<dbReference type="GeneID" id="84232487"/>
<dbReference type="Gene3D" id="3.30.450.20">
    <property type="entry name" value="PAS domain"/>
    <property type="match status" value="1"/>
</dbReference>
<dbReference type="RefSeq" id="WP_309309705.1">
    <property type="nucleotide sequence ID" value="NZ_CP133592.1"/>
</dbReference>
<feature type="domain" description="PAC" evidence="11">
    <location>
        <begin position="165"/>
        <end position="217"/>
    </location>
</feature>
<dbReference type="EC" id="2.7.13.3" evidence="2"/>
<keyword evidence="13" id="KW-1185">Reference proteome</keyword>
<dbReference type="InterPro" id="IPR005467">
    <property type="entry name" value="His_kinase_dom"/>
</dbReference>
<keyword evidence="6" id="KW-0902">Two-component regulatory system</keyword>
<keyword evidence="5" id="KW-0418">Kinase</keyword>
<feature type="transmembrane region" description="Helical" evidence="8">
    <location>
        <begin position="7"/>
        <end position="28"/>
    </location>
</feature>
<dbReference type="SUPFAM" id="SSF55781">
    <property type="entry name" value="GAF domain-like"/>
    <property type="match status" value="1"/>
</dbReference>
<dbReference type="AlphaFoldDB" id="A0AA51UI15"/>
<dbReference type="PRINTS" id="PR00344">
    <property type="entry name" value="BCTRLSENSOR"/>
</dbReference>
<keyword evidence="3" id="KW-0597">Phosphoprotein</keyword>
<dbReference type="NCBIfam" id="TIGR00229">
    <property type="entry name" value="sensory_box"/>
    <property type="match status" value="1"/>
</dbReference>
<dbReference type="CDD" id="cd00082">
    <property type="entry name" value="HisKA"/>
    <property type="match status" value="1"/>
</dbReference>
<dbReference type="InterPro" id="IPR003594">
    <property type="entry name" value="HATPase_dom"/>
</dbReference>
<dbReference type="InterPro" id="IPR004358">
    <property type="entry name" value="Sig_transdc_His_kin-like_C"/>
</dbReference>
<keyword evidence="4" id="KW-0808">Transferase</keyword>
<dbReference type="Proteomes" id="UP001182908">
    <property type="component" value="Chromosome"/>
</dbReference>
<dbReference type="SUPFAM" id="SSF55874">
    <property type="entry name" value="ATPase domain of HSP90 chaperone/DNA topoisomerase II/histidine kinase"/>
    <property type="match status" value="1"/>
</dbReference>
<evidence type="ECO:0000256" key="8">
    <source>
        <dbReference type="SAM" id="Phobius"/>
    </source>
</evidence>
<dbReference type="Gene3D" id="3.30.450.40">
    <property type="match status" value="1"/>
</dbReference>
<dbReference type="SMART" id="SM00387">
    <property type="entry name" value="HATPase_c"/>
    <property type="match status" value="1"/>
</dbReference>
<dbReference type="SUPFAM" id="SSF47384">
    <property type="entry name" value="Homodimeric domain of signal transducing histidine kinase"/>
    <property type="match status" value="1"/>
</dbReference>
<evidence type="ECO:0000256" key="4">
    <source>
        <dbReference type="ARBA" id="ARBA00022679"/>
    </source>
</evidence>
<dbReference type="InterPro" id="IPR003018">
    <property type="entry name" value="GAF"/>
</dbReference>
<dbReference type="CDD" id="cd16922">
    <property type="entry name" value="HATPase_EvgS-ArcB-TorS-like"/>
    <property type="match status" value="1"/>
</dbReference>
<accession>A0AA51UI15</accession>
<dbReference type="GO" id="GO:0005524">
    <property type="term" value="F:ATP binding"/>
    <property type="evidence" value="ECO:0007669"/>
    <property type="project" value="UniProtKB-KW"/>
</dbReference>
<keyword evidence="7" id="KW-0175">Coiled coil</keyword>
<dbReference type="PROSITE" id="PS50112">
    <property type="entry name" value="PAS"/>
    <property type="match status" value="1"/>
</dbReference>
<proteinExistence type="predicted"/>
<gene>
    <name evidence="12" type="ORF">RE474_07180</name>
</gene>
<dbReference type="InterPro" id="IPR050736">
    <property type="entry name" value="Sensor_HK_Regulatory"/>
</dbReference>
<dbReference type="InterPro" id="IPR036097">
    <property type="entry name" value="HisK_dim/P_sf"/>
</dbReference>
<evidence type="ECO:0000259" key="10">
    <source>
        <dbReference type="PROSITE" id="PS50112"/>
    </source>
</evidence>
<dbReference type="InterPro" id="IPR036890">
    <property type="entry name" value="HATPase_C_sf"/>
</dbReference>
<evidence type="ECO:0000256" key="7">
    <source>
        <dbReference type="SAM" id="Coils"/>
    </source>
</evidence>
<dbReference type="PROSITE" id="PS50109">
    <property type="entry name" value="HIS_KIN"/>
    <property type="match status" value="1"/>
</dbReference>
<dbReference type="CDD" id="cd00130">
    <property type="entry name" value="PAS"/>
    <property type="match status" value="1"/>
</dbReference>
<feature type="domain" description="Histidine kinase" evidence="9">
    <location>
        <begin position="412"/>
        <end position="630"/>
    </location>
</feature>
<dbReference type="GO" id="GO:0000155">
    <property type="term" value="F:phosphorelay sensor kinase activity"/>
    <property type="evidence" value="ECO:0007669"/>
    <property type="project" value="InterPro"/>
</dbReference>
<evidence type="ECO:0000256" key="2">
    <source>
        <dbReference type="ARBA" id="ARBA00012438"/>
    </source>
</evidence>
<name>A0AA51UI15_9EURY</name>
<dbReference type="PROSITE" id="PS50113">
    <property type="entry name" value="PAC"/>
    <property type="match status" value="1"/>
</dbReference>
<dbReference type="InterPro" id="IPR029016">
    <property type="entry name" value="GAF-like_dom_sf"/>
</dbReference>
<dbReference type="PANTHER" id="PTHR43711:SF1">
    <property type="entry name" value="HISTIDINE KINASE 1"/>
    <property type="match status" value="1"/>
</dbReference>